<feature type="transmembrane region" description="Helical" evidence="1">
    <location>
        <begin position="41"/>
        <end position="59"/>
    </location>
</feature>
<evidence type="ECO:0000256" key="1">
    <source>
        <dbReference type="SAM" id="Phobius"/>
    </source>
</evidence>
<reference evidence="2" key="2">
    <citation type="submission" date="2021-01" db="EMBL/GenBank/DDBJ databases">
        <authorList>
            <person name="Schikora-Tamarit M.A."/>
        </authorList>
    </citation>
    <scope>NUCLEOTIDE SEQUENCE</scope>
    <source>
        <strain evidence="2">CBS2887</strain>
    </source>
</reference>
<evidence type="ECO:0000313" key="3">
    <source>
        <dbReference type="Proteomes" id="UP000774326"/>
    </source>
</evidence>
<comment type="caution">
    <text evidence="2">The sequence shown here is derived from an EMBL/GenBank/DDBJ whole genome shotgun (WGS) entry which is preliminary data.</text>
</comment>
<dbReference type="AlphaFoldDB" id="A0A9P8Q7Y8"/>
<name>A0A9P8Q7Y8_WICPI</name>
<proteinExistence type="predicted"/>
<accession>A0A9P8Q7Y8</accession>
<keyword evidence="1" id="KW-1133">Transmembrane helix</keyword>
<organism evidence="2 3">
    <name type="scientific">Wickerhamomyces pijperi</name>
    <name type="common">Yeast</name>
    <name type="synonym">Pichia pijperi</name>
    <dbReference type="NCBI Taxonomy" id="599730"/>
    <lineage>
        <taxon>Eukaryota</taxon>
        <taxon>Fungi</taxon>
        <taxon>Dikarya</taxon>
        <taxon>Ascomycota</taxon>
        <taxon>Saccharomycotina</taxon>
        <taxon>Saccharomycetes</taxon>
        <taxon>Phaffomycetales</taxon>
        <taxon>Wickerhamomycetaceae</taxon>
        <taxon>Wickerhamomyces</taxon>
    </lineage>
</organism>
<sequence>MSLDASLLWNLEGPLLFLLLLSFDLLPLFSLTVFTPPENWLTLMAVLGVMFLLPGLASLPVSMTLTSFGLALMAVVVSSGLPMIEALEYLSPFTNPTTAVTTINPTTPPVIPPMAEVEVEEEDDDEEEEEDVPDTVLIILHETSGHCVQV</sequence>
<keyword evidence="1" id="KW-0472">Membrane</keyword>
<protein>
    <submittedName>
        <fullName evidence="2">Uncharacterized protein</fullName>
    </submittedName>
</protein>
<gene>
    <name evidence="2" type="ORF">WICPIJ_003272</name>
</gene>
<feature type="transmembrane region" description="Helical" evidence="1">
    <location>
        <begin position="15"/>
        <end position="34"/>
    </location>
</feature>
<dbReference type="Proteomes" id="UP000774326">
    <property type="component" value="Unassembled WGS sequence"/>
</dbReference>
<evidence type="ECO:0000313" key="2">
    <source>
        <dbReference type="EMBL" id="KAH3685753.1"/>
    </source>
</evidence>
<keyword evidence="3" id="KW-1185">Reference proteome</keyword>
<dbReference type="EMBL" id="JAEUBG010001815">
    <property type="protein sequence ID" value="KAH3685753.1"/>
    <property type="molecule type" value="Genomic_DNA"/>
</dbReference>
<reference evidence="2" key="1">
    <citation type="journal article" date="2021" name="Open Biol.">
        <title>Shared evolutionary footprints suggest mitochondrial oxidative damage underlies multiple complex I losses in fungi.</title>
        <authorList>
            <person name="Schikora-Tamarit M.A."/>
            <person name="Marcet-Houben M."/>
            <person name="Nosek J."/>
            <person name="Gabaldon T."/>
        </authorList>
    </citation>
    <scope>NUCLEOTIDE SEQUENCE</scope>
    <source>
        <strain evidence="2">CBS2887</strain>
    </source>
</reference>
<keyword evidence="1" id="KW-0812">Transmembrane</keyword>
<feature type="transmembrane region" description="Helical" evidence="1">
    <location>
        <begin position="65"/>
        <end position="84"/>
    </location>
</feature>